<dbReference type="PANTHER" id="PTHR34220:SF7">
    <property type="entry name" value="SENSOR HISTIDINE KINASE YPDA"/>
    <property type="match status" value="1"/>
</dbReference>
<evidence type="ECO:0000256" key="10">
    <source>
        <dbReference type="SAM" id="Phobius"/>
    </source>
</evidence>
<comment type="caution">
    <text evidence="12">The sequence shown here is derived from an EMBL/GenBank/DDBJ whole genome shotgun (WGS) entry which is preliminary data.</text>
</comment>
<dbReference type="Gene3D" id="1.10.8.500">
    <property type="entry name" value="HAMP domain in histidine kinase"/>
    <property type="match status" value="1"/>
</dbReference>
<keyword evidence="7 10" id="KW-1133">Transmembrane helix</keyword>
<keyword evidence="4" id="KW-0808">Transferase</keyword>
<dbReference type="Gene3D" id="3.30.450.20">
    <property type="entry name" value="PAS domain"/>
    <property type="match status" value="2"/>
</dbReference>
<organism evidence="12 13">
    <name type="scientific">Marinococcus halophilus</name>
    <dbReference type="NCBI Taxonomy" id="1371"/>
    <lineage>
        <taxon>Bacteria</taxon>
        <taxon>Bacillati</taxon>
        <taxon>Bacillota</taxon>
        <taxon>Bacilli</taxon>
        <taxon>Bacillales</taxon>
        <taxon>Bacillaceae</taxon>
        <taxon>Marinococcus</taxon>
    </lineage>
</organism>
<dbReference type="GO" id="GO:0005886">
    <property type="term" value="C:plasma membrane"/>
    <property type="evidence" value="ECO:0007669"/>
    <property type="project" value="UniProtKB-SubCell"/>
</dbReference>
<dbReference type="Pfam" id="PF00672">
    <property type="entry name" value="HAMP"/>
    <property type="match status" value="1"/>
</dbReference>
<dbReference type="InterPro" id="IPR036890">
    <property type="entry name" value="HATPase_C_sf"/>
</dbReference>
<dbReference type="CDD" id="cd06225">
    <property type="entry name" value="HAMP"/>
    <property type="match status" value="1"/>
</dbReference>
<keyword evidence="5 10" id="KW-0812">Transmembrane</keyword>
<dbReference type="PROSITE" id="PS50885">
    <property type="entry name" value="HAMP"/>
    <property type="match status" value="1"/>
</dbReference>
<dbReference type="PANTHER" id="PTHR34220">
    <property type="entry name" value="SENSOR HISTIDINE KINASE YPDA"/>
    <property type="match status" value="1"/>
</dbReference>
<evidence type="ECO:0000256" key="3">
    <source>
        <dbReference type="ARBA" id="ARBA00022553"/>
    </source>
</evidence>
<keyword evidence="3" id="KW-0597">Phosphoprotein</keyword>
<keyword evidence="13" id="KW-1185">Reference proteome</keyword>
<keyword evidence="8 10" id="KW-0472">Membrane</keyword>
<feature type="transmembrane region" description="Helical" evidence="10">
    <location>
        <begin position="298"/>
        <end position="322"/>
    </location>
</feature>
<dbReference type="STRING" id="1371.GCA_900166605_00078"/>
<dbReference type="EMBL" id="BJUN01000017">
    <property type="protein sequence ID" value="GEK59676.1"/>
    <property type="molecule type" value="Genomic_DNA"/>
</dbReference>
<dbReference type="AlphaFoldDB" id="A0A510Y8J0"/>
<dbReference type="SUPFAM" id="SSF158472">
    <property type="entry name" value="HAMP domain-like"/>
    <property type="match status" value="1"/>
</dbReference>
<proteinExistence type="predicted"/>
<dbReference type="InterPro" id="IPR003660">
    <property type="entry name" value="HAMP_dom"/>
</dbReference>
<accession>A0A510Y8J0</accession>
<comment type="subcellular location">
    <subcellularLocation>
        <location evidence="1">Cell membrane</location>
        <topology evidence="1">Multi-pass membrane protein</topology>
    </subcellularLocation>
</comment>
<keyword evidence="6 12" id="KW-0418">Kinase</keyword>
<evidence type="ECO:0000256" key="9">
    <source>
        <dbReference type="SAM" id="MobiDB-lite"/>
    </source>
</evidence>
<evidence type="ECO:0000313" key="13">
    <source>
        <dbReference type="Proteomes" id="UP000321051"/>
    </source>
</evidence>
<dbReference type="Gene3D" id="3.30.565.10">
    <property type="entry name" value="Histidine kinase-like ATPase, C-terminal domain"/>
    <property type="match status" value="1"/>
</dbReference>
<dbReference type="OrthoDB" id="9776552at2"/>
<dbReference type="InterPro" id="IPR050640">
    <property type="entry name" value="Bact_2-comp_sensor_kinase"/>
</dbReference>
<evidence type="ECO:0000256" key="1">
    <source>
        <dbReference type="ARBA" id="ARBA00004651"/>
    </source>
</evidence>
<dbReference type="GO" id="GO:0000155">
    <property type="term" value="F:phosphorelay sensor kinase activity"/>
    <property type="evidence" value="ECO:0007669"/>
    <property type="project" value="InterPro"/>
</dbReference>
<evidence type="ECO:0000256" key="7">
    <source>
        <dbReference type="ARBA" id="ARBA00022989"/>
    </source>
</evidence>
<dbReference type="SMART" id="SM00304">
    <property type="entry name" value="HAMP"/>
    <property type="match status" value="1"/>
</dbReference>
<dbReference type="SUPFAM" id="SSF55874">
    <property type="entry name" value="ATPase domain of HSP90 chaperone/DNA topoisomerase II/histidine kinase"/>
    <property type="match status" value="1"/>
</dbReference>
<dbReference type="Pfam" id="PF02518">
    <property type="entry name" value="HATPase_c"/>
    <property type="match status" value="1"/>
</dbReference>
<dbReference type="InterPro" id="IPR010559">
    <property type="entry name" value="Sig_transdc_His_kin_internal"/>
</dbReference>
<dbReference type="InterPro" id="IPR003594">
    <property type="entry name" value="HATPase_dom"/>
</dbReference>
<evidence type="ECO:0000313" key="12">
    <source>
        <dbReference type="EMBL" id="GEK59676.1"/>
    </source>
</evidence>
<reference evidence="12 13" key="1">
    <citation type="submission" date="2019-07" db="EMBL/GenBank/DDBJ databases">
        <title>Whole genome shotgun sequence of Marinococcus halophilus NBRC 102359.</title>
        <authorList>
            <person name="Hosoyama A."/>
            <person name="Uohara A."/>
            <person name="Ohji S."/>
            <person name="Ichikawa N."/>
        </authorList>
    </citation>
    <scope>NUCLEOTIDE SEQUENCE [LARGE SCALE GENOMIC DNA]</scope>
    <source>
        <strain evidence="12 13">NBRC 102359</strain>
    </source>
</reference>
<evidence type="ECO:0000256" key="6">
    <source>
        <dbReference type="ARBA" id="ARBA00022777"/>
    </source>
</evidence>
<keyword evidence="2" id="KW-1003">Cell membrane</keyword>
<name>A0A510Y8J0_MARHA</name>
<feature type="compositionally biased region" description="Low complexity" evidence="9">
    <location>
        <begin position="597"/>
        <end position="606"/>
    </location>
</feature>
<dbReference type="RefSeq" id="WP_094908185.1">
    <property type="nucleotide sequence ID" value="NZ_BJUN01000017.1"/>
</dbReference>
<evidence type="ECO:0000256" key="4">
    <source>
        <dbReference type="ARBA" id="ARBA00022679"/>
    </source>
</evidence>
<protein>
    <submittedName>
        <fullName evidence="12">Sensor histidine kinase YesM</fullName>
    </submittedName>
</protein>
<feature type="domain" description="HAMP" evidence="11">
    <location>
        <begin position="319"/>
        <end position="371"/>
    </location>
</feature>
<dbReference type="Proteomes" id="UP000321051">
    <property type="component" value="Unassembled WGS sequence"/>
</dbReference>
<gene>
    <name evidence="12" type="primary">yesM</name>
    <name evidence="12" type="ORF">MHA01_25810</name>
</gene>
<dbReference type="Pfam" id="PF06580">
    <property type="entry name" value="His_kinase"/>
    <property type="match status" value="1"/>
</dbReference>
<evidence type="ECO:0000256" key="8">
    <source>
        <dbReference type="ARBA" id="ARBA00023136"/>
    </source>
</evidence>
<dbReference type="Pfam" id="PF02743">
    <property type="entry name" value="dCache_1"/>
    <property type="match status" value="1"/>
</dbReference>
<sequence length="606" mass="70015">MRKKLPIKDWSLKTKSTIIFLCLATLPILAVSAIFFYQSNNILRQQALETSNQNLSSIEADLNNTMREIEDISEYIIYNNEFYQYLTFEDGEATVEEFSNMNENLRAFFTFHLTNKNYFQSVFIEGENGRSIMMGDYIENENKKWITASREREGQVLWTDPYEVQTGFPTEEKKVISLFRQINSRYDFTNSIGEVRIHLNEQQLYDYLMSDLENESSDLFVLREDGTLMLHADKETAGRSFSDQTLMRRIKNEQEEPFKYSYNGEDYYVSSKQLEDLYLVSMVKESYIATELSNVRHITAGIIIGTIILSILVIIGFFMFVLKPIGALTREIRRVEKGDFTARVEVASKDEIGTLSRRFNRMVQEIQSLINTKYKLELKTKESELKAMQSQINPHFLYNTLDMIRWSARLEKAPNTGKSIEDLSRIFRHTLSKGNTWVGVEEELVSAKSYLELQKRRMGAKLHYSLFVETGLEHVPVMKMIVQPLIENSIEHGMGAKKQTIHIKVRAYQLEEALIIDVIDNGVGIEAEDIKELKSSAPESRQGFALQNIEKRIANTYGERFGLNIVPAAEGTHIQIRFPILKEKNNESHLNKEEGETNGNENIDRG</sequence>
<evidence type="ECO:0000256" key="5">
    <source>
        <dbReference type="ARBA" id="ARBA00022692"/>
    </source>
</evidence>
<evidence type="ECO:0000256" key="2">
    <source>
        <dbReference type="ARBA" id="ARBA00022475"/>
    </source>
</evidence>
<evidence type="ECO:0000259" key="11">
    <source>
        <dbReference type="PROSITE" id="PS50885"/>
    </source>
</evidence>
<dbReference type="InterPro" id="IPR033479">
    <property type="entry name" value="dCache_1"/>
</dbReference>
<feature type="region of interest" description="Disordered" evidence="9">
    <location>
        <begin position="587"/>
        <end position="606"/>
    </location>
</feature>